<keyword evidence="15" id="KW-1185">Reference proteome</keyword>
<dbReference type="FunCoup" id="K0YUM4">
    <property type="interactions" value="100"/>
</dbReference>
<sequence>MDIGISILVTFVLILVNGYFSASEMALVNARKVVLQKEAEEGSKKAARALDLAADSDRFLATIQVAITLVGFFASAAAATNLSEPLSQWLSSFGVEWLALVAPGLAPVLITLIVSYFSIVIGELVPKRIALSSAESVSKAVAGPLSIFQKIFSPIVRFTAASADLLARIMRVKSADDRQDVSEEEIRYIVADNEELDDDEKRMIHEVLDLGDSTAGEVMTPRVDMIMVEDSETVKQAIDRMRGTGYSRLPVFHEDQDDVIGIVRYKDLINPLLDDRETDAVVDYLADVDFVPESKDLLPLLNEMQTNRQQMAIVVDEYGGTAGLITIEDIVEEIVGEIIDETDFGENEHITQLSDHEWVIAGSCPSDEAKELGLPVEESESYETIAGWLMNTFDCVPQLGDEFVIGGYGFKVQQMRRRRVSQIRVKRLEEASPEAQKNEDAKE</sequence>
<dbReference type="InterPro" id="IPR044751">
    <property type="entry name" value="Ion_transp-like_CBS"/>
</dbReference>
<dbReference type="InterPro" id="IPR051676">
    <property type="entry name" value="UPF0053_domain"/>
</dbReference>
<dbReference type="InterPro" id="IPR002550">
    <property type="entry name" value="CNNM"/>
</dbReference>
<comment type="similarity">
    <text evidence="2">Belongs to the UPF0053 family.</text>
</comment>
<dbReference type="OrthoDB" id="110231at2"/>
<dbReference type="AlphaFoldDB" id="K0YUM4"/>
<evidence type="ECO:0000313" key="14">
    <source>
        <dbReference type="EMBL" id="EJZ83164.1"/>
    </source>
</evidence>
<dbReference type="PROSITE" id="PS51371">
    <property type="entry name" value="CBS"/>
    <property type="match status" value="2"/>
</dbReference>
<dbReference type="eggNOG" id="COG1253">
    <property type="taxonomic scope" value="Bacteria"/>
</dbReference>
<dbReference type="GO" id="GO:0005886">
    <property type="term" value="C:plasma membrane"/>
    <property type="evidence" value="ECO:0007669"/>
    <property type="project" value="UniProtKB-SubCell"/>
</dbReference>
<dbReference type="SUPFAM" id="SSF56176">
    <property type="entry name" value="FAD-binding/transporter-associated domain-like"/>
    <property type="match status" value="1"/>
</dbReference>
<dbReference type="InterPro" id="IPR016169">
    <property type="entry name" value="FAD-bd_PCMH_sub2"/>
</dbReference>
<dbReference type="SMART" id="SM00116">
    <property type="entry name" value="CBS"/>
    <property type="match status" value="2"/>
</dbReference>
<dbReference type="InterPro" id="IPR005170">
    <property type="entry name" value="Transptr-assoc_dom"/>
</dbReference>
<evidence type="ECO:0000256" key="4">
    <source>
        <dbReference type="ARBA" id="ARBA00022692"/>
    </source>
</evidence>
<evidence type="ECO:0000256" key="6">
    <source>
        <dbReference type="ARBA" id="ARBA00022989"/>
    </source>
</evidence>
<dbReference type="Pfam" id="PF00571">
    <property type="entry name" value="CBS"/>
    <property type="match status" value="2"/>
</dbReference>
<evidence type="ECO:0000256" key="11">
    <source>
        <dbReference type="SAM" id="Phobius"/>
    </source>
</evidence>
<keyword evidence="3" id="KW-1003">Cell membrane</keyword>
<evidence type="ECO:0000313" key="15">
    <source>
        <dbReference type="Proteomes" id="UP000006069"/>
    </source>
</evidence>
<keyword evidence="8 10" id="KW-0472">Membrane</keyword>
<reference evidence="14 15" key="1">
    <citation type="submission" date="2012-08" db="EMBL/GenBank/DDBJ databases">
        <title>The Genome Sequence of Slackia piriformis YIT 12062.</title>
        <authorList>
            <consortium name="The Broad Institute Genome Sequencing Platform"/>
            <person name="Earl A."/>
            <person name="Ward D."/>
            <person name="Feldgarden M."/>
            <person name="Gevers D."/>
            <person name="Morotomi M."/>
            <person name="Walker B."/>
            <person name="Young S.K."/>
            <person name="Zeng Q."/>
            <person name="Gargeya S."/>
            <person name="Fitzgerald M."/>
            <person name="Haas B."/>
            <person name="Abouelleil A."/>
            <person name="Alvarado L."/>
            <person name="Arachchi H.M."/>
            <person name="Berlin A.M."/>
            <person name="Chapman S.B."/>
            <person name="Goldberg J."/>
            <person name="Griggs A."/>
            <person name="Gujja S."/>
            <person name="Hansen M."/>
            <person name="Howarth C."/>
            <person name="Imamovic A."/>
            <person name="Larimer J."/>
            <person name="McCowen C."/>
            <person name="Montmayeur A."/>
            <person name="Murphy C."/>
            <person name="Neiman D."/>
            <person name="Pearson M."/>
            <person name="Priest M."/>
            <person name="Roberts A."/>
            <person name="Saif S."/>
            <person name="Shea T."/>
            <person name="Sisk P."/>
            <person name="Sykes S."/>
            <person name="Wortman J."/>
            <person name="Nusbaum C."/>
            <person name="Birren B."/>
        </authorList>
    </citation>
    <scope>NUCLEOTIDE SEQUENCE [LARGE SCALE GENOMIC DNA]</scope>
    <source>
        <strain evidence="14 15">YIT 12062</strain>
    </source>
</reference>
<dbReference type="PATRIC" id="fig|742818.3.peg.1769"/>
<evidence type="ECO:0000256" key="8">
    <source>
        <dbReference type="ARBA" id="ARBA00023136"/>
    </source>
</evidence>
<comment type="subcellular location">
    <subcellularLocation>
        <location evidence="1">Cell membrane</location>
        <topology evidence="1">Multi-pass membrane protein</topology>
    </subcellularLocation>
</comment>
<dbReference type="SMART" id="SM01091">
    <property type="entry name" value="CorC_HlyC"/>
    <property type="match status" value="1"/>
</dbReference>
<feature type="transmembrane region" description="Helical" evidence="11">
    <location>
        <begin position="6"/>
        <end position="28"/>
    </location>
</feature>
<dbReference type="GO" id="GO:0050660">
    <property type="term" value="F:flavin adenine dinucleotide binding"/>
    <property type="evidence" value="ECO:0007669"/>
    <property type="project" value="InterPro"/>
</dbReference>
<evidence type="ECO:0000256" key="10">
    <source>
        <dbReference type="PROSITE-ProRule" id="PRU01193"/>
    </source>
</evidence>
<dbReference type="EMBL" id="ADMD01000009">
    <property type="protein sequence ID" value="EJZ83164.1"/>
    <property type="molecule type" value="Genomic_DNA"/>
</dbReference>
<dbReference type="InterPro" id="IPR036318">
    <property type="entry name" value="FAD-bd_PCMH-like_sf"/>
</dbReference>
<dbReference type="Pfam" id="PF01595">
    <property type="entry name" value="CNNM"/>
    <property type="match status" value="1"/>
</dbReference>
<dbReference type="RefSeq" id="WP_009139862.1">
    <property type="nucleotide sequence ID" value="NZ_JH815199.1"/>
</dbReference>
<feature type="domain" description="CBS" evidence="12">
    <location>
        <begin position="284"/>
        <end position="341"/>
    </location>
</feature>
<gene>
    <name evidence="14" type="ORF">HMPREF9451_01682</name>
</gene>
<evidence type="ECO:0000256" key="3">
    <source>
        <dbReference type="ARBA" id="ARBA00022475"/>
    </source>
</evidence>
<keyword evidence="6 10" id="KW-1133">Transmembrane helix</keyword>
<name>K0YUM4_9ACTN</name>
<dbReference type="InterPro" id="IPR000644">
    <property type="entry name" value="CBS_dom"/>
</dbReference>
<evidence type="ECO:0000256" key="7">
    <source>
        <dbReference type="ARBA" id="ARBA00023122"/>
    </source>
</evidence>
<dbReference type="InterPro" id="IPR046342">
    <property type="entry name" value="CBS_dom_sf"/>
</dbReference>
<keyword evidence="4 10" id="KW-0812">Transmembrane</keyword>
<dbReference type="PANTHER" id="PTHR43099">
    <property type="entry name" value="UPF0053 PROTEIN YRKA"/>
    <property type="match status" value="1"/>
</dbReference>
<dbReference type="FunFam" id="3.10.580.10:FF:000002">
    <property type="entry name" value="Magnesium/cobalt efflux protein CorC"/>
    <property type="match status" value="1"/>
</dbReference>
<feature type="domain" description="CNNM transmembrane" evidence="13">
    <location>
        <begin position="1"/>
        <end position="200"/>
    </location>
</feature>
<dbReference type="PANTHER" id="PTHR43099:SF2">
    <property type="entry name" value="UPF0053 PROTEIN YRKA"/>
    <property type="match status" value="1"/>
</dbReference>
<keyword evidence="5" id="KW-0677">Repeat</keyword>
<feature type="transmembrane region" description="Helical" evidence="11">
    <location>
        <begin position="97"/>
        <end position="119"/>
    </location>
</feature>
<dbReference type="Pfam" id="PF03471">
    <property type="entry name" value="CorC_HlyC"/>
    <property type="match status" value="1"/>
</dbReference>
<evidence type="ECO:0000256" key="2">
    <source>
        <dbReference type="ARBA" id="ARBA00006337"/>
    </source>
</evidence>
<evidence type="ECO:0000256" key="5">
    <source>
        <dbReference type="ARBA" id="ARBA00022737"/>
    </source>
</evidence>
<evidence type="ECO:0000256" key="1">
    <source>
        <dbReference type="ARBA" id="ARBA00004651"/>
    </source>
</evidence>
<dbReference type="Gene3D" id="3.10.580.10">
    <property type="entry name" value="CBS-domain"/>
    <property type="match status" value="1"/>
</dbReference>
<dbReference type="Proteomes" id="UP000006069">
    <property type="component" value="Unassembled WGS sequence"/>
</dbReference>
<dbReference type="HOGENOM" id="CLU_015237_4_0_11"/>
<protein>
    <recommendedName>
        <fullName evidence="16">Hemolysin</fullName>
    </recommendedName>
</protein>
<evidence type="ECO:0000259" key="12">
    <source>
        <dbReference type="PROSITE" id="PS51371"/>
    </source>
</evidence>
<evidence type="ECO:0008006" key="16">
    <source>
        <dbReference type="Google" id="ProtNLM"/>
    </source>
</evidence>
<dbReference type="SUPFAM" id="SSF54631">
    <property type="entry name" value="CBS-domain pair"/>
    <property type="match status" value="1"/>
</dbReference>
<comment type="caution">
    <text evidence="14">The sequence shown here is derived from an EMBL/GenBank/DDBJ whole genome shotgun (WGS) entry which is preliminary data.</text>
</comment>
<feature type="transmembrane region" description="Helical" evidence="11">
    <location>
        <begin position="59"/>
        <end position="77"/>
    </location>
</feature>
<proteinExistence type="inferred from homology"/>
<keyword evidence="7 9" id="KW-0129">CBS domain</keyword>
<evidence type="ECO:0000256" key="9">
    <source>
        <dbReference type="PROSITE-ProRule" id="PRU00703"/>
    </source>
</evidence>
<accession>K0YUM4</accession>
<dbReference type="PROSITE" id="PS51846">
    <property type="entry name" value="CNNM"/>
    <property type="match status" value="1"/>
</dbReference>
<dbReference type="Gene3D" id="3.30.465.10">
    <property type="match status" value="1"/>
</dbReference>
<organism evidence="14 15">
    <name type="scientific">Slackia piriformis YIT 12062</name>
    <dbReference type="NCBI Taxonomy" id="742818"/>
    <lineage>
        <taxon>Bacteria</taxon>
        <taxon>Bacillati</taxon>
        <taxon>Actinomycetota</taxon>
        <taxon>Coriobacteriia</taxon>
        <taxon>Eggerthellales</taxon>
        <taxon>Eggerthellaceae</taxon>
        <taxon>Slackia</taxon>
    </lineage>
</organism>
<dbReference type="CDD" id="cd04590">
    <property type="entry name" value="CBS_pair_CorC_HlyC_assoc"/>
    <property type="match status" value="1"/>
</dbReference>
<evidence type="ECO:0000259" key="13">
    <source>
        <dbReference type="PROSITE" id="PS51846"/>
    </source>
</evidence>
<feature type="domain" description="CBS" evidence="12">
    <location>
        <begin position="219"/>
        <end position="278"/>
    </location>
</feature>
<dbReference type="InParanoid" id="K0YUM4"/>